<dbReference type="Gene3D" id="1.20.1250.20">
    <property type="entry name" value="MFS general substrate transporter like domains"/>
    <property type="match status" value="1"/>
</dbReference>
<feature type="transmembrane region" description="Helical" evidence="5">
    <location>
        <begin position="46"/>
        <end position="63"/>
    </location>
</feature>
<dbReference type="AlphaFoldDB" id="A0A9Y2IEG9"/>
<feature type="transmembrane region" description="Helical" evidence="5">
    <location>
        <begin position="347"/>
        <end position="369"/>
    </location>
</feature>
<gene>
    <name evidence="7" type="ORF">QRX50_45750</name>
</gene>
<feature type="transmembrane region" description="Helical" evidence="5">
    <location>
        <begin position="75"/>
        <end position="94"/>
    </location>
</feature>
<dbReference type="PANTHER" id="PTHR42718:SF39">
    <property type="entry name" value="ACTINORHODIN TRANSPORTER-RELATED"/>
    <property type="match status" value="1"/>
</dbReference>
<evidence type="ECO:0000259" key="6">
    <source>
        <dbReference type="PROSITE" id="PS50850"/>
    </source>
</evidence>
<dbReference type="GO" id="GO:0022857">
    <property type="term" value="F:transmembrane transporter activity"/>
    <property type="evidence" value="ECO:0007669"/>
    <property type="project" value="InterPro"/>
</dbReference>
<keyword evidence="4 5" id="KW-0472">Membrane</keyword>
<dbReference type="Proteomes" id="UP001236014">
    <property type="component" value="Chromosome"/>
</dbReference>
<evidence type="ECO:0000256" key="1">
    <source>
        <dbReference type="ARBA" id="ARBA00004651"/>
    </source>
</evidence>
<dbReference type="CDD" id="cd17321">
    <property type="entry name" value="MFS_MMR_MDR_like"/>
    <property type="match status" value="1"/>
</dbReference>
<accession>A0A9Y2IEG9</accession>
<feature type="transmembrane region" description="Helical" evidence="5">
    <location>
        <begin position="218"/>
        <end position="234"/>
    </location>
</feature>
<feature type="transmembrane region" description="Helical" evidence="5">
    <location>
        <begin position="295"/>
        <end position="314"/>
    </location>
</feature>
<organism evidence="7 8">
    <name type="scientific">Amycolatopsis carbonis</name>
    <dbReference type="NCBI Taxonomy" id="715471"/>
    <lineage>
        <taxon>Bacteria</taxon>
        <taxon>Bacillati</taxon>
        <taxon>Actinomycetota</taxon>
        <taxon>Actinomycetes</taxon>
        <taxon>Pseudonocardiales</taxon>
        <taxon>Pseudonocardiaceae</taxon>
        <taxon>Amycolatopsis</taxon>
    </lineage>
</organism>
<evidence type="ECO:0000256" key="2">
    <source>
        <dbReference type="ARBA" id="ARBA00022692"/>
    </source>
</evidence>
<keyword evidence="3 5" id="KW-1133">Transmembrane helix</keyword>
<sequence length="446" mass="45730">MPNHHRWAALAVLLVAEAMNLLDATIVQVAAPAIHAELGGPATTISWYSAAYTLPFALLLVTGGRLGDIAGRRRVFRIGVAVFTLAPAACALVPSPVLLLVFRAIQGAAAALVIPQTIGLIRAMFDAPDRAKVLGAIGPVMGLAAVCGPVLGGVLTQAWSWRAVFLVTVPLGLAVFFAAGLLLEDRASARPRLDLVGTALVAVGAGLVVYPLVAGWHVGIFAGGLVLLVVFGFHQRWRRDRSPLIEAGLFRDAGFSAALLTSVPFFAVMNGLMQVVVLHLQVPEHAGARRAGLTLLPWSAGLAVSSWVAGTYLVPRFGGRLLFAGLALLAAGVTGLAAAFAAGRSPLVPLAVGGLGIGLFTVPFFTVALHRVRPEETGSAAGLLNAVQQLGATLGVASLGSVFFAEGAPTACWVAVALLAAAAVTGFGMAHDQVSASGNVRRTAAS</sequence>
<proteinExistence type="predicted"/>
<feature type="transmembrane region" description="Helical" evidence="5">
    <location>
        <begin position="195"/>
        <end position="212"/>
    </location>
</feature>
<dbReference type="SUPFAM" id="SSF103473">
    <property type="entry name" value="MFS general substrate transporter"/>
    <property type="match status" value="1"/>
</dbReference>
<evidence type="ECO:0000313" key="8">
    <source>
        <dbReference type="Proteomes" id="UP001236014"/>
    </source>
</evidence>
<name>A0A9Y2IEG9_9PSEU</name>
<dbReference type="RefSeq" id="WP_285969290.1">
    <property type="nucleotide sequence ID" value="NZ_CP127294.1"/>
</dbReference>
<dbReference type="InterPro" id="IPR020846">
    <property type="entry name" value="MFS_dom"/>
</dbReference>
<dbReference type="Gene3D" id="1.20.1720.10">
    <property type="entry name" value="Multidrug resistance protein D"/>
    <property type="match status" value="1"/>
</dbReference>
<feature type="transmembrane region" description="Helical" evidence="5">
    <location>
        <begin position="381"/>
        <end position="405"/>
    </location>
</feature>
<feature type="transmembrane region" description="Helical" evidence="5">
    <location>
        <begin position="255"/>
        <end position="275"/>
    </location>
</feature>
<keyword evidence="2 5" id="KW-0812">Transmembrane</keyword>
<feature type="domain" description="Major facilitator superfamily (MFS) profile" evidence="6">
    <location>
        <begin position="9"/>
        <end position="434"/>
    </location>
</feature>
<feature type="transmembrane region" description="Helical" evidence="5">
    <location>
        <begin position="133"/>
        <end position="155"/>
    </location>
</feature>
<comment type="subcellular location">
    <subcellularLocation>
        <location evidence="1">Cell membrane</location>
        <topology evidence="1">Multi-pass membrane protein</topology>
    </subcellularLocation>
</comment>
<dbReference type="PANTHER" id="PTHR42718">
    <property type="entry name" value="MAJOR FACILITATOR SUPERFAMILY MULTIDRUG TRANSPORTER MFSC"/>
    <property type="match status" value="1"/>
</dbReference>
<evidence type="ECO:0000256" key="4">
    <source>
        <dbReference type="ARBA" id="ARBA00023136"/>
    </source>
</evidence>
<evidence type="ECO:0000256" key="3">
    <source>
        <dbReference type="ARBA" id="ARBA00022989"/>
    </source>
</evidence>
<dbReference type="KEGG" id="acab:QRX50_45750"/>
<dbReference type="Pfam" id="PF07690">
    <property type="entry name" value="MFS_1"/>
    <property type="match status" value="1"/>
</dbReference>
<dbReference type="InterPro" id="IPR036259">
    <property type="entry name" value="MFS_trans_sf"/>
</dbReference>
<protein>
    <submittedName>
        <fullName evidence="7">MFS transporter</fullName>
    </submittedName>
</protein>
<dbReference type="PROSITE" id="PS50850">
    <property type="entry name" value="MFS"/>
    <property type="match status" value="1"/>
</dbReference>
<feature type="transmembrane region" description="Helical" evidence="5">
    <location>
        <begin position="161"/>
        <end position="183"/>
    </location>
</feature>
<evidence type="ECO:0000256" key="5">
    <source>
        <dbReference type="SAM" id="Phobius"/>
    </source>
</evidence>
<feature type="transmembrane region" description="Helical" evidence="5">
    <location>
        <begin position="100"/>
        <end position="121"/>
    </location>
</feature>
<feature type="transmembrane region" description="Helical" evidence="5">
    <location>
        <begin position="321"/>
        <end position="341"/>
    </location>
</feature>
<dbReference type="InterPro" id="IPR011701">
    <property type="entry name" value="MFS"/>
</dbReference>
<dbReference type="EMBL" id="CP127294">
    <property type="protein sequence ID" value="WIX78577.1"/>
    <property type="molecule type" value="Genomic_DNA"/>
</dbReference>
<keyword evidence="8" id="KW-1185">Reference proteome</keyword>
<reference evidence="7 8" key="1">
    <citation type="submission" date="2023-06" db="EMBL/GenBank/DDBJ databases">
        <authorList>
            <person name="Oyuntsetseg B."/>
            <person name="Kim S.B."/>
        </authorList>
    </citation>
    <scope>NUCLEOTIDE SEQUENCE [LARGE SCALE GENOMIC DNA]</scope>
    <source>
        <strain evidence="7 8">2-15</strain>
    </source>
</reference>
<dbReference type="GO" id="GO:0005886">
    <property type="term" value="C:plasma membrane"/>
    <property type="evidence" value="ECO:0007669"/>
    <property type="project" value="UniProtKB-SubCell"/>
</dbReference>
<evidence type="ECO:0000313" key="7">
    <source>
        <dbReference type="EMBL" id="WIX78577.1"/>
    </source>
</evidence>
<feature type="transmembrane region" description="Helical" evidence="5">
    <location>
        <begin position="411"/>
        <end position="430"/>
    </location>
</feature>